<feature type="region of interest" description="Disordered" evidence="1">
    <location>
        <begin position="223"/>
        <end position="273"/>
    </location>
</feature>
<dbReference type="AlphaFoldDB" id="A0A165JHN1"/>
<organism evidence="2 3">
    <name type="scientific">Exidia glandulosa HHB12029</name>
    <dbReference type="NCBI Taxonomy" id="1314781"/>
    <lineage>
        <taxon>Eukaryota</taxon>
        <taxon>Fungi</taxon>
        <taxon>Dikarya</taxon>
        <taxon>Basidiomycota</taxon>
        <taxon>Agaricomycotina</taxon>
        <taxon>Agaricomycetes</taxon>
        <taxon>Auriculariales</taxon>
        <taxon>Exidiaceae</taxon>
        <taxon>Exidia</taxon>
    </lineage>
</organism>
<reference evidence="2 3" key="1">
    <citation type="journal article" date="2016" name="Mol. Biol. Evol.">
        <title>Comparative Genomics of Early-Diverging Mushroom-Forming Fungi Provides Insights into the Origins of Lignocellulose Decay Capabilities.</title>
        <authorList>
            <person name="Nagy L.G."/>
            <person name="Riley R."/>
            <person name="Tritt A."/>
            <person name="Adam C."/>
            <person name="Daum C."/>
            <person name="Floudas D."/>
            <person name="Sun H."/>
            <person name="Yadav J.S."/>
            <person name="Pangilinan J."/>
            <person name="Larsson K.H."/>
            <person name="Matsuura K."/>
            <person name="Barry K."/>
            <person name="Labutti K."/>
            <person name="Kuo R."/>
            <person name="Ohm R.A."/>
            <person name="Bhattacharya S.S."/>
            <person name="Shirouzu T."/>
            <person name="Yoshinaga Y."/>
            <person name="Martin F.M."/>
            <person name="Grigoriev I.V."/>
            <person name="Hibbett D.S."/>
        </authorList>
    </citation>
    <scope>NUCLEOTIDE SEQUENCE [LARGE SCALE GENOMIC DNA]</scope>
    <source>
        <strain evidence="2 3">HHB12029</strain>
    </source>
</reference>
<evidence type="ECO:0000313" key="3">
    <source>
        <dbReference type="Proteomes" id="UP000077266"/>
    </source>
</evidence>
<dbReference type="OrthoDB" id="10654248at2759"/>
<protein>
    <submittedName>
        <fullName evidence="2">Uncharacterized protein</fullName>
    </submittedName>
</protein>
<sequence length="273" mass="30107">MGDSNPPTVPRLTLYNGKEREPPLFSQFPDAFLSQPPLGAQWLEPLDVAPRCLDASRLSAVHHGHPRPLSWPSILPHCLDHMPGTSESVLDFRTAADLVRDYDVPALQCDDEDDADDEDEDDEALVTPHRDRPPTPFGLEFALRSAWSDSESEFVNVDADLDVDASACSAMDDSAHNNLLVFPSASAKENCSLVSLSLWPSPPGSPTFSEQFAVGRTVFPYPAPSTPTRTRRLARSPSPLFYSEDPESPSLRTARNRRETMARLEGRIAANRT</sequence>
<evidence type="ECO:0000256" key="1">
    <source>
        <dbReference type="SAM" id="MobiDB-lite"/>
    </source>
</evidence>
<dbReference type="Proteomes" id="UP000077266">
    <property type="component" value="Unassembled WGS sequence"/>
</dbReference>
<dbReference type="EMBL" id="KV425966">
    <property type="protein sequence ID" value="KZV94860.1"/>
    <property type="molecule type" value="Genomic_DNA"/>
</dbReference>
<name>A0A165JHN1_EXIGL</name>
<proteinExistence type="predicted"/>
<accession>A0A165JHN1</accession>
<dbReference type="InParanoid" id="A0A165JHN1"/>
<feature type="compositionally biased region" description="Acidic residues" evidence="1">
    <location>
        <begin position="109"/>
        <end position="124"/>
    </location>
</feature>
<gene>
    <name evidence="2" type="ORF">EXIGLDRAFT_736274</name>
</gene>
<keyword evidence="3" id="KW-1185">Reference proteome</keyword>
<feature type="compositionally biased region" description="Basic and acidic residues" evidence="1">
    <location>
        <begin position="256"/>
        <end position="266"/>
    </location>
</feature>
<feature type="region of interest" description="Disordered" evidence="1">
    <location>
        <begin position="106"/>
        <end position="133"/>
    </location>
</feature>
<evidence type="ECO:0000313" key="2">
    <source>
        <dbReference type="EMBL" id="KZV94860.1"/>
    </source>
</evidence>